<dbReference type="STRING" id="946677.SAMN05444484_104330"/>
<keyword evidence="5" id="KW-0012">Acyltransferase</keyword>
<dbReference type="Gene3D" id="2.160.10.10">
    <property type="entry name" value="Hexapeptide repeat proteins"/>
    <property type="match status" value="2"/>
</dbReference>
<proteinExistence type="inferred from homology"/>
<dbReference type="InterPro" id="IPR020019">
    <property type="entry name" value="AcTrfase_PglD-like"/>
</dbReference>
<dbReference type="InterPro" id="IPR011004">
    <property type="entry name" value="Trimer_LpxA-like_sf"/>
</dbReference>
<feature type="site" description="Increases basicity of active site His" evidence="2">
    <location>
        <position position="140"/>
    </location>
</feature>
<dbReference type="AlphaFoldDB" id="A0A1M7GSY6"/>
<organism evidence="5 6">
    <name type="scientific">Flavobacterium chilense</name>
    <dbReference type="NCBI Taxonomy" id="946677"/>
    <lineage>
        <taxon>Bacteria</taxon>
        <taxon>Pseudomonadati</taxon>
        <taxon>Bacteroidota</taxon>
        <taxon>Flavobacteriia</taxon>
        <taxon>Flavobacteriales</taxon>
        <taxon>Flavobacteriaceae</taxon>
        <taxon>Flavobacterium</taxon>
    </lineage>
</organism>
<dbReference type="EMBL" id="FRBT01000004">
    <property type="protein sequence ID" value="SHM19275.1"/>
    <property type="molecule type" value="Genomic_DNA"/>
</dbReference>
<dbReference type="PANTHER" id="PTHR43300:SF7">
    <property type="entry name" value="UDP-N-ACETYLBACILLOSAMINE N-ACETYLTRANSFERASE"/>
    <property type="match status" value="1"/>
</dbReference>
<dbReference type="InterPro" id="IPR050179">
    <property type="entry name" value="Trans_hexapeptide_repeat"/>
</dbReference>
<evidence type="ECO:0000259" key="4">
    <source>
        <dbReference type="Pfam" id="PF17836"/>
    </source>
</evidence>
<reference evidence="6" key="1">
    <citation type="submission" date="2016-11" db="EMBL/GenBank/DDBJ databases">
        <authorList>
            <person name="Varghese N."/>
            <person name="Submissions S."/>
        </authorList>
    </citation>
    <scope>NUCLEOTIDE SEQUENCE [LARGE SCALE GENOMIC DNA]</scope>
    <source>
        <strain evidence="6">DSM 24724</strain>
    </source>
</reference>
<sequence>MSKILAIVGSGDLGQQIAHYAISDNHYDKVVFFDDFTEEKIVNGFRVLGNSNDIESEFELNSFDELIIGIGYKHLSIRKQLFDRFLKIIPFGKIVHSTSWIDSTAKIGVGCVIYPACVIDANASIGNNTILNVSCTVAHDTIVSQHCFLSPRVALAGFIKIEELCIIGINSTIIDNINIISGTQIGGGTVVIKDLQKKGLYIGNPHRFIR</sequence>
<gene>
    <name evidence="5" type="ORF">SAMN05444484_104330</name>
</gene>
<evidence type="ECO:0000256" key="2">
    <source>
        <dbReference type="PIRSR" id="PIRSR620019-1"/>
    </source>
</evidence>
<feature type="binding site" evidence="3">
    <location>
        <begin position="34"/>
        <end position="35"/>
    </location>
    <ligand>
        <name>substrate</name>
    </ligand>
</feature>
<dbReference type="SUPFAM" id="SSF51161">
    <property type="entry name" value="Trimeric LpxA-like enzymes"/>
    <property type="match status" value="1"/>
</dbReference>
<dbReference type="PANTHER" id="PTHR43300">
    <property type="entry name" value="ACETYLTRANSFERASE"/>
    <property type="match status" value="1"/>
</dbReference>
<protein>
    <submittedName>
        <fullName evidence="5">Sugar O-acyltransferase, sialic acid O-acetyltransferase NeuD family</fullName>
    </submittedName>
</protein>
<feature type="binding site" evidence="3">
    <location>
        <position position="169"/>
    </location>
    <ligand>
        <name>acetyl-CoA</name>
        <dbReference type="ChEBI" id="CHEBI:57288"/>
    </ligand>
</feature>
<dbReference type="GO" id="GO:0016746">
    <property type="term" value="F:acyltransferase activity"/>
    <property type="evidence" value="ECO:0007669"/>
    <property type="project" value="UniProtKB-KW"/>
</dbReference>
<feature type="active site" description="Proton acceptor" evidence="2">
    <location>
        <position position="139"/>
    </location>
</feature>
<evidence type="ECO:0000256" key="3">
    <source>
        <dbReference type="PIRSR" id="PIRSR620019-2"/>
    </source>
</evidence>
<dbReference type="RefSeq" id="WP_068843816.1">
    <property type="nucleotide sequence ID" value="NZ_FRBT01000004.1"/>
</dbReference>
<accession>A0A1M7GSY6</accession>
<dbReference type="NCBIfam" id="TIGR03570">
    <property type="entry name" value="NeuD_NnaD"/>
    <property type="match status" value="1"/>
</dbReference>
<feature type="binding site" evidence="3">
    <location>
        <position position="187"/>
    </location>
    <ligand>
        <name>acetyl-CoA</name>
        <dbReference type="ChEBI" id="CHEBI:57288"/>
    </ligand>
</feature>
<comment type="similarity">
    <text evidence="1">Belongs to the transferase hexapeptide repeat family.</text>
</comment>
<dbReference type="CDD" id="cd03360">
    <property type="entry name" value="LbH_AT_putative"/>
    <property type="match status" value="1"/>
</dbReference>
<evidence type="ECO:0000313" key="6">
    <source>
        <dbReference type="Proteomes" id="UP000184028"/>
    </source>
</evidence>
<evidence type="ECO:0000256" key="1">
    <source>
        <dbReference type="ARBA" id="ARBA00007274"/>
    </source>
</evidence>
<name>A0A1M7GSY6_9FLAO</name>
<keyword evidence="5" id="KW-0808">Transferase</keyword>
<evidence type="ECO:0000313" key="5">
    <source>
        <dbReference type="EMBL" id="SHM19275.1"/>
    </source>
</evidence>
<dbReference type="Pfam" id="PF17836">
    <property type="entry name" value="PglD_N"/>
    <property type="match status" value="1"/>
</dbReference>
<feature type="domain" description="PglD N-terminal" evidence="4">
    <location>
        <begin position="5"/>
        <end position="84"/>
    </location>
</feature>
<keyword evidence="6" id="KW-1185">Reference proteome</keyword>
<dbReference type="OrthoDB" id="708224at2"/>
<dbReference type="Gene3D" id="3.40.50.20">
    <property type="match status" value="1"/>
</dbReference>
<dbReference type="InterPro" id="IPR041561">
    <property type="entry name" value="PglD_N"/>
</dbReference>
<dbReference type="Proteomes" id="UP000184028">
    <property type="component" value="Unassembled WGS sequence"/>
</dbReference>